<dbReference type="AlphaFoldDB" id="A0A6L3W0R7"/>
<dbReference type="EMBL" id="WBMR01000012">
    <property type="protein sequence ID" value="KAB2386425.1"/>
    <property type="molecule type" value="Genomic_DNA"/>
</dbReference>
<organism evidence="1 2">
    <name type="scientific">Actinomadura montaniterrae</name>
    <dbReference type="NCBI Taxonomy" id="1803903"/>
    <lineage>
        <taxon>Bacteria</taxon>
        <taxon>Bacillati</taxon>
        <taxon>Actinomycetota</taxon>
        <taxon>Actinomycetes</taxon>
        <taxon>Streptosporangiales</taxon>
        <taxon>Thermomonosporaceae</taxon>
        <taxon>Actinomadura</taxon>
    </lineage>
</organism>
<protein>
    <submittedName>
        <fullName evidence="1">Uncharacterized protein</fullName>
    </submittedName>
</protein>
<evidence type="ECO:0000313" key="1">
    <source>
        <dbReference type="EMBL" id="KAB2386425.1"/>
    </source>
</evidence>
<comment type="caution">
    <text evidence="1">The sequence shown here is derived from an EMBL/GenBank/DDBJ whole genome shotgun (WGS) entry which is preliminary data.</text>
</comment>
<accession>A0A6L3W0R7</accession>
<dbReference type="OrthoDB" id="3477476at2"/>
<sequence length="117" mass="12582">MPHDAPILPPAEHWPVLAGPDCPGCGGTDWVNYSGSVTSLEDGLVLLFECGECCTEWAIPAHHWPVLCGPDCPTCGSLNTCWATYAPEHPGDLWTCDNGHEFVLDPEGIIILPEDAE</sequence>
<evidence type="ECO:0000313" key="2">
    <source>
        <dbReference type="Proteomes" id="UP000483004"/>
    </source>
</evidence>
<gene>
    <name evidence="1" type="ORF">F9B16_07065</name>
</gene>
<proteinExistence type="predicted"/>
<dbReference type="Proteomes" id="UP000483004">
    <property type="component" value="Unassembled WGS sequence"/>
</dbReference>
<dbReference type="RefSeq" id="WP_151539159.1">
    <property type="nucleotide sequence ID" value="NZ_WBMR01000012.1"/>
</dbReference>
<name>A0A6L3W0R7_9ACTN</name>
<keyword evidence="2" id="KW-1185">Reference proteome</keyword>
<reference evidence="1 2" key="1">
    <citation type="submission" date="2019-09" db="EMBL/GenBank/DDBJ databases">
        <title>Actinomadura physcomitrii sp. nov., a novel actinomycete isolated from moss [Physcomitrium sphaericum (Ludw) Fuernr].</title>
        <authorList>
            <person name="Liu C."/>
            <person name="Zhuang X."/>
        </authorList>
    </citation>
    <scope>NUCLEOTIDE SEQUENCE [LARGE SCALE GENOMIC DNA]</scope>
    <source>
        <strain evidence="1 2">CYP1-1B</strain>
    </source>
</reference>